<accession>A0A2T0SIZ5</accession>
<protein>
    <submittedName>
        <fullName evidence="2">S-adenosyl methyltransferase</fullName>
    </submittedName>
</protein>
<reference evidence="2 3" key="1">
    <citation type="submission" date="2018-03" db="EMBL/GenBank/DDBJ databases">
        <title>Genomic Encyclopedia of Archaeal and Bacterial Type Strains, Phase II (KMG-II): from individual species to whole genera.</title>
        <authorList>
            <person name="Goeker M."/>
        </authorList>
    </citation>
    <scope>NUCLEOTIDE SEQUENCE [LARGE SCALE GENOMIC DNA]</scope>
    <source>
        <strain evidence="2 3">DSM 45348</strain>
    </source>
</reference>
<feature type="region of interest" description="Disordered" evidence="1">
    <location>
        <begin position="1"/>
        <end position="22"/>
    </location>
</feature>
<dbReference type="Pfam" id="PF04672">
    <property type="entry name" value="Methyltransf_19"/>
    <property type="match status" value="1"/>
</dbReference>
<dbReference type="GO" id="GO:0032259">
    <property type="term" value="P:methylation"/>
    <property type="evidence" value="ECO:0007669"/>
    <property type="project" value="UniProtKB-KW"/>
</dbReference>
<dbReference type="Proteomes" id="UP000239209">
    <property type="component" value="Unassembled WGS sequence"/>
</dbReference>
<keyword evidence="2" id="KW-0489">Methyltransferase</keyword>
<dbReference type="InterPro" id="IPR029063">
    <property type="entry name" value="SAM-dependent_MTases_sf"/>
</dbReference>
<dbReference type="GO" id="GO:0008168">
    <property type="term" value="F:methyltransferase activity"/>
    <property type="evidence" value="ECO:0007669"/>
    <property type="project" value="UniProtKB-KW"/>
</dbReference>
<dbReference type="InterPro" id="IPR006764">
    <property type="entry name" value="SAM_dep_MeTrfase_SAV2177_type"/>
</dbReference>
<evidence type="ECO:0000313" key="2">
    <source>
        <dbReference type="EMBL" id="PRY33382.1"/>
    </source>
</evidence>
<dbReference type="EMBL" id="PVZG01000001">
    <property type="protein sequence ID" value="PRY33382.1"/>
    <property type="molecule type" value="Genomic_DNA"/>
</dbReference>
<proteinExistence type="predicted"/>
<comment type="caution">
    <text evidence="2">The sequence shown here is derived from an EMBL/GenBank/DDBJ whole genome shotgun (WGS) entry which is preliminary data.</text>
</comment>
<dbReference type="AlphaFoldDB" id="A0A2T0SIZ5"/>
<gene>
    <name evidence="2" type="ORF">CLV70_101544</name>
</gene>
<evidence type="ECO:0000256" key="1">
    <source>
        <dbReference type="SAM" id="MobiDB-lite"/>
    </source>
</evidence>
<keyword evidence="2" id="KW-0808">Transferase</keyword>
<evidence type="ECO:0000313" key="3">
    <source>
        <dbReference type="Proteomes" id="UP000239209"/>
    </source>
</evidence>
<dbReference type="Gene3D" id="3.40.50.150">
    <property type="entry name" value="Vaccinia Virus protein VP39"/>
    <property type="match status" value="1"/>
</dbReference>
<dbReference type="PIRSF" id="PIRSF017393">
    <property type="entry name" value="MTase_SAV2177"/>
    <property type="match status" value="1"/>
</dbReference>
<sequence>MTDHSGVSFPGMANADTDPAGRPSSARIYDALLGGNHNFAADREAAQHLLAAIPGAGEMARANRAFLNRAVQFLLDRGVHQFLDIGSGIPTVGNVHEIAQRRIPDARVVYVDIDPVAVAHSNDILKDNPWAVAVQADMRFPEAILDHPGVRRLLDLGEPVGLLLVAMLHFVPDDDAYPAVERLRAALPPGSYIVISHGVSDTPSDAALDKVTALYRRTDVSTAHGRDRESILRFFGDADLVPPGLVWVHEWPDPADGDPHGMAVVAAVGRITPPS</sequence>
<name>A0A2T0SIZ5_9ACTN</name>
<keyword evidence="3" id="KW-1185">Reference proteome</keyword>
<dbReference type="SUPFAM" id="SSF53335">
    <property type="entry name" value="S-adenosyl-L-methionine-dependent methyltransferases"/>
    <property type="match status" value="1"/>
</dbReference>
<organism evidence="2 3">
    <name type="scientific">Pseudosporangium ferrugineum</name>
    <dbReference type="NCBI Taxonomy" id="439699"/>
    <lineage>
        <taxon>Bacteria</taxon>
        <taxon>Bacillati</taxon>
        <taxon>Actinomycetota</taxon>
        <taxon>Actinomycetes</taxon>
        <taxon>Micromonosporales</taxon>
        <taxon>Micromonosporaceae</taxon>
        <taxon>Pseudosporangium</taxon>
    </lineage>
</organism>